<dbReference type="PANTHER" id="PTHR18898">
    <property type="entry name" value="NUCLEOPROTEIN TPR-RELATED"/>
    <property type="match status" value="1"/>
</dbReference>
<dbReference type="PANTHER" id="PTHR18898:SF2">
    <property type="entry name" value="NUCLEOPROTEIN TPR"/>
    <property type="match status" value="1"/>
</dbReference>
<reference evidence="2" key="1">
    <citation type="submission" date="2021-01" db="EMBL/GenBank/DDBJ databases">
        <authorList>
            <person name="Corre E."/>
            <person name="Pelletier E."/>
            <person name="Niang G."/>
            <person name="Scheremetjew M."/>
            <person name="Finn R."/>
            <person name="Kale V."/>
            <person name="Holt S."/>
            <person name="Cochrane G."/>
            <person name="Meng A."/>
            <person name="Brown T."/>
            <person name="Cohen L."/>
        </authorList>
    </citation>
    <scope>NUCLEOTIDE SEQUENCE</scope>
    <source>
        <strain evidence="2">ECT3854</strain>
    </source>
</reference>
<evidence type="ECO:0000313" key="2">
    <source>
        <dbReference type="EMBL" id="CAD8944557.1"/>
    </source>
</evidence>
<dbReference type="GO" id="GO:0006406">
    <property type="term" value="P:mRNA export from nucleus"/>
    <property type="evidence" value="ECO:0007669"/>
    <property type="project" value="TreeGrafter"/>
</dbReference>
<proteinExistence type="predicted"/>
<organism evidence="2">
    <name type="scientific">Cyclophora tenuis</name>
    <name type="common">Marine diatom</name>
    <dbReference type="NCBI Taxonomy" id="216820"/>
    <lineage>
        <taxon>Eukaryota</taxon>
        <taxon>Sar</taxon>
        <taxon>Stramenopiles</taxon>
        <taxon>Ochrophyta</taxon>
        <taxon>Bacillariophyta</taxon>
        <taxon>Fragilariophyceae</taxon>
        <taxon>Fragilariophycidae</taxon>
        <taxon>Cyclophorales</taxon>
        <taxon>Cyclophoraceae</taxon>
        <taxon>Cyclophora</taxon>
    </lineage>
</organism>
<protein>
    <submittedName>
        <fullName evidence="2">Uncharacterized protein</fullName>
    </submittedName>
</protein>
<dbReference type="AlphaFoldDB" id="A0A6U1SP83"/>
<dbReference type="EMBL" id="HBFW01024535">
    <property type="protein sequence ID" value="CAD8944557.1"/>
    <property type="molecule type" value="Transcribed_RNA"/>
</dbReference>
<gene>
    <name evidence="2" type="ORF">CTEN0397_LOCUS15749</name>
    <name evidence="3" type="ORF">CTEN0397_LOCUS15750</name>
</gene>
<name>A0A6U1SP83_CYCTE</name>
<accession>A0A6U1SP83</accession>
<dbReference type="GO" id="GO:0017056">
    <property type="term" value="F:structural constituent of nuclear pore"/>
    <property type="evidence" value="ECO:0007669"/>
    <property type="project" value="TreeGrafter"/>
</dbReference>
<dbReference type="GO" id="GO:0005643">
    <property type="term" value="C:nuclear pore"/>
    <property type="evidence" value="ECO:0007669"/>
    <property type="project" value="TreeGrafter"/>
</dbReference>
<dbReference type="EMBL" id="HBFW01024536">
    <property type="protein sequence ID" value="CAD8944558.1"/>
    <property type="molecule type" value="Transcribed_RNA"/>
</dbReference>
<sequence>MEIEKEKLDGEKAAFEEDVKKAKQNLKETRAQNELLHKQMEALSSQLEKKQADRVEAAADGKETTTEEITALNKTVSELREVIRFMRLQNDIEQSQLDAARRTAKREKAAAAVAKQSLEEALAELKVVQELTPEASQEAKFEHEKLTKAEDQLTLL</sequence>
<evidence type="ECO:0000313" key="3">
    <source>
        <dbReference type="EMBL" id="CAD8944558.1"/>
    </source>
</evidence>
<evidence type="ECO:0000256" key="1">
    <source>
        <dbReference type="SAM" id="Coils"/>
    </source>
</evidence>
<feature type="coiled-coil region" evidence="1">
    <location>
        <begin position="5"/>
        <end position="131"/>
    </location>
</feature>
<keyword evidence="1" id="KW-0175">Coiled coil</keyword>